<dbReference type="Pfam" id="PF00378">
    <property type="entry name" value="ECH_1"/>
    <property type="match status" value="1"/>
</dbReference>
<dbReference type="Gene3D" id="3.90.226.10">
    <property type="entry name" value="2-enoyl-CoA Hydratase, Chain A, domain 1"/>
    <property type="match status" value="1"/>
</dbReference>
<dbReference type="PANTHER" id="PTHR43459:SF1">
    <property type="entry name" value="EG:BACN32G11.4 PROTEIN"/>
    <property type="match status" value="1"/>
</dbReference>
<dbReference type="InterPro" id="IPR014748">
    <property type="entry name" value="Enoyl-CoA_hydra_C"/>
</dbReference>
<dbReference type="InterPro" id="IPR011968">
    <property type="entry name" value="PaaB1"/>
</dbReference>
<dbReference type="eggNOG" id="COG1024">
    <property type="taxonomic scope" value="Bacteria"/>
</dbReference>
<dbReference type="RefSeq" id="WP_035613253.1">
    <property type="nucleotide sequence ID" value="NZ_ARYK01000001.1"/>
</dbReference>
<protein>
    <submittedName>
        <fullName evidence="2">Phenylacetate degradation, enoyl-CoA hydratase paaB</fullName>
    </submittedName>
</protein>
<sequence length="265" mass="28388">MTYETILLTVKDGAYRLTLNRPERLNSFNACMHEEVRDVLTRIESDPGARVLLITGAGRGFCAGQDLGDRDVNAGPLDLSQGPEKDYNPLIRRLTALALPVVCAVNGVAAGAGVNIAAACDIVVAKKSAKFVQAFSAIGLVPDAGGSWHLPRLMGQARALGFTLLNQKLSAEQAAEYGLIWRAIDDAVFDEEVATIVDGLARAPTFGLGQAKKAIRDSWAATLDESLDRERNMQKECGLSPDYREGVSAFKEKRSPAFTGSGPKP</sequence>
<comment type="similarity">
    <text evidence="1">Belongs to the enoyl-CoA hydratase/isomerase family.</text>
</comment>
<dbReference type="OrthoDB" id="9777711at2"/>
<dbReference type="InterPro" id="IPR001753">
    <property type="entry name" value="Enoyl-CoA_hydra/iso"/>
</dbReference>
<dbReference type="GO" id="GO:0003824">
    <property type="term" value="F:catalytic activity"/>
    <property type="evidence" value="ECO:0007669"/>
    <property type="project" value="UniProtKB-ARBA"/>
</dbReference>
<dbReference type="CDD" id="cd06558">
    <property type="entry name" value="crotonase-like"/>
    <property type="match status" value="1"/>
</dbReference>
<dbReference type="Gene3D" id="1.10.12.10">
    <property type="entry name" value="Lyase 2-enoyl-coa Hydratase, Chain A, domain 2"/>
    <property type="match status" value="1"/>
</dbReference>
<dbReference type="GO" id="GO:0010124">
    <property type="term" value="P:phenylacetate catabolic process"/>
    <property type="evidence" value="ECO:0007669"/>
    <property type="project" value="InterPro"/>
</dbReference>
<dbReference type="InterPro" id="IPR029045">
    <property type="entry name" value="ClpP/crotonase-like_dom_sf"/>
</dbReference>
<organism evidence="2 3">
    <name type="scientific">Hyphomonas johnsonii MHS-2</name>
    <dbReference type="NCBI Taxonomy" id="1280950"/>
    <lineage>
        <taxon>Bacteria</taxon>
        <taxon>Pseudomonadati</taxon>
        <taxon>Pseudomonadota</taxon>
        <taxon>Alphaproteobacteria</taxon>
        <taxon>Hyphomonadales</taxon>
        <taxon>Hyphomonadaceae</taxon>
        <taxon>Hyphomonas</taxon>
    </lineage>
</organism>
<evidence type="ECO:0000313" key="2">
    <source>
        <dbReference type="EMBL" id="KCZ94242.1"/>
    </source>
</evidence>
<gene>
    <name evidence="2" type="ORF">HJO_02670</name>
</gene>
<evidence type="ECO:0000256" key="1">
    <source>
        <dbReference type="ARBA" id="ARBA00005254"/>
    </source>
</evidence>
<dbReference type="PATRIC" id="fig|1280950.3.peg.545"/>
<dbReference type="Proteomes" id="UP000025171">
    <property type="component" value="Unassembled WGS sequence"/>
</dbReference>
<dbReference type="PANTHER" id="PTHR43459">
    <property type="entry name" value="ENOYL-COA HYDRATASE"/>
    <property type="match status" value="1"/>
</dbReference>
<proteinExistence type="inferred from homology"/>
<comment type="caution">
    <text evidence="2">The sequence shown here is derived from an EMBL/GenBank/DDBJ whole genome shotgun (WGS) entry which is preliminary data.</text>
</comment>
<reference evidence="2 3" key="1">
    <citation type="journal article" date="2014" name="Antonie Van Leeuwenhoek">
        <title>Hyphomonas beringensis sp. nov. and Hyphomonas chukchiensis sp. nov., isolated from surface seawater of the Bering Sea and Chukchi Sea.</title>
        <authorList>
            <person name="Li C."/>
            <person name="Lai Q."/>
            <person name="Li G."/>
            <person name="Dong C."/>
            <person name="Wang J."/>
            <person name="Liao Y."/>
            <person name="Shao Z."/>
        </authorList>
    </citation>
    <scope>NUCLEOTIDE SEQUENCE [LARGE SCALE GENOMIC DNA]</scope>
    <source>
        <strain evidence="2 3">MHS-2</strain>
    </source>
</reference>
<dbReference type="AlphaFoldDB" id="A0A059FUF7"/>
<dbReference type="SUPFAM" id="SSF52096">
    <property type="entry name" value="ClpP/crotonase"/>
    <property type="match status" value="1"/>
</dbReference>
<dbReference type="EMBL" id="ARYK01000001">
    <property type="protein sequence ID" value="KCZ94242.1"/>
    <property type="molecule type" value="Genomic_DNA"/>
</dbReference>
<keyword evidence="3" id="KW-1185">Reference proteome</keyword>
<evidence type="ECO:0000313" key="3">
    <source>
        <dbReference type="Proteomes" id="UP000025171"/>
    </source>
</evidence>
<name>A0A059FUF7_9PROT</name>
<accession>A0A059FUF7</accession>
<dbReference type="STRING" id="1280950.HJO_02670"/>
<dbReference type="NCBIfam" id="TIGR02280">
    <property type="entry name" value="PaaB1"/>
    <property type="match status" value="1"/>
</dbReference>